<dbReference type="EMBL" id="CP137640">
    <property type="protein sequence ID" value="WVX80530.1"/>
    <property type="molecule type" value="Genomic_DNA"/>
</dbReference>
<dbReference type="Proteomes" id="UP001357223">
    <property type="component" value="Chromosome"/>
</dbReference>
<keyword evidence="1" id="KW-1133">Transmembrane helix</keyword>
<protein>
    <submittedName>
        <fullName evidence="2">Uncharacterized protein</fullName>
    </submittedName>
</protein>
<keyword evidence="1" id="KW-0472">Membrane</keyword>
<gene>
    <name evidence="2" type="ORF">R4Z09_25345</name>
</gene>
<keyword evidence="1" id="KW-0812">Transmembrane</keyword>
<evidence type="ECO:0000313" key="2">
    <source>
        <dbReference type="EMBL" id="WVX80530.1"/>
    </source>
</evidence>
<evidence type="ECO:0000256" key="1">
    <source>
        <dbReference type="SAM" id="Phobius"/>
    </source>
</evidence>
<sequence length="54" mass="6213">MINKKAKKRLTTEERLESMVLKENQGGDLSNQDYAVYVLFGVIFPGVLLIWGWL</sequence>
<evidence type="ECO:0000313" key="3">
    <source>
        <dbReference type="Proteomes" id="UP001357223"/>
    </source>
</evidence>
<feature type="transmembrane region" description="Helical" evidence="1">
    <location>
        <begin position="34"/>
        <end position="53"/>
    </location>
</feature>
<organism evidence="2 3">
    <name type="scientific">Niallia oryzisoli</name>
    <dbReference type="NCBI Taxonomy" id="1737571"/>
    <lineage>
        <taxon>Bacteria</taxon>
        <taxon>Bacillati</taxon>
        <taxon>Bacillota</taxon>
        <taxon>Bacilli</taxon>
        <taxon>Bacillales</taxon>
        <taxon>Bacillaceae</taxon>
        <taxon>Niallia</taxon>
    </lineage>
</organism>
<accession>A0ABZ2CDE0</accession>
<keyword evidence="3" id="KW-1185">Reference proteome</keyword>
<dbReference type="RefSeq" id="WP_338449461.1">
    <property type="nucleotide sequence ID" value="NZ_CP137640.1"/>
</dbReference>
<reference evidence="2 3" key="1">
    <citation type="submission" date="2023-10" db="EMBL/GenBank/DDBJ databases">
        <title>Niallia locisalis sp.nov. isolated from a salt pond sample.</title>
        <authorList>
            <person name="Li X.-J."/>
            <person name="Dong L."/>
        </authorList>
    </citation>
    <scope>NUCLEOTIDE SEQUENCE [LARGE SCALE GENOMIC DNA]</scope>
    <source>
        <strain evidence="2 3">DSM 29761</strain>
    </source>
</reference>
<proteinExistence type="predicted"/>
<name>A0ABZ2CDE0_9BACI</name>